<reference evidence="2" key="2">
    <citation type="journal article" date="2019" name="IMA Fungus">
        <title>Genome sequencing and comparison of five Tilletia species to identify candidate genes for the detection of regulated species infecting wheat.</title>
        <authorList>
            <person name="Nguyen H.D.T."/>
            <person name="Sultana T."/>
            <person name="Kesanakurti P."/>
            <person name="Hambleton S."/>
        </authorList>
    </citation>
    <scope>NUCLEOTIDE SEQUENCE</scope>
    <source>
        <strain evidence="2">DAOMC 236416</strain>
    </source>
</reference>
<feature type="compositionally biased region" description="Polar residues" evidence="1">
    <location>
        <begin position="97"/>
        <end position="120"/>
    </location>
</feature>
<feature type="region of interest" description="Disordered" evidence="1">
    <location>
        <begin position="170"/>
        <end position="205"/>
    </location>
</feature>
<dbReference type="EMBL" id="LWDF02000612">
    <property type="protein sequence ID" value="KAE8244622.1"/>
    <property type="molecule type" value="Genomic_DNA"/>
</dbReference>
<gene>
    <name evidence="2" type="ORF">A4X13_0g6428</name>
</gene>
<organism evidence="2 3">
    <name type="scientific">Tilletia indica</name>
    <dbReference type="NCBI Taxonomy" id="43049"/>
    <lineage>
        <taxon>Eukaryota</taxon>
        <taxon>Fungi</taxon>
        <taxon>Dikarya</taxon>
        <taxon>Basidiomycota</taxon>
        <taxon>Ustilaginomycotina</taxon>
        <taxon>Exobasidiomycetes</taxon>
        <taxon>Tilletiales</taxon>
        <taxon>Tilletiaceae</taxon>
        <taxon>Tilletia</taxon>
    </lineage>
</organism>
<proteinExistence type="predicted"/>
<protein>
    <submittedName>
        <fullName evidence="2">Uncharacterized protein</fullName>
    </submittedName>
</protein>
<dbReference type="AlphaFoldDB" id="A0A177T6C2"/>
<keyword evidence="3" id="KW-1185">Reference proteome</keyword>
<reference evidence="2" key="1">
    <citation type="submission" date="2016-04" db="EMBL/GenBank/DDBJ databases">
        <authorList>
            <person name="Nguyen H.D."/>
            <person name="Samba Siva P."/>
            <person name="Cullis J."/>
            <person name="Levesque C.A."/>
            <person name="Hambleton S."/>
        </authorList>
    </citation>
    <scope>NUCLEOTIDE SEQUENCE</scope>
    <source>
        <strain evidence="2">DAOMC 236416</strain>
    </source>
</reference>
<dbReference type="Proteomes" id="UP000077521">
    <property type="component" value="Unassembled WGS sequence"/>
</dbReference>
<evidence type="ECO:0000256" key="1">
    <source>
        <dbReference type="SAM" id="MobiDB-lite"/>
    </source>
</evidence>
<feature type="region of interest" description="Disordered" evidence="1">
    <location>
        <begin position="23"/>
        <end position="139"/>
    </location>
</feature>
<accession>A0A177T6C2</accession>
<evidence type="ECO:0000313" key="2">
    <source>
        <dbReference type="EMBL" id="KAE8244622.1"/>
    </source>
</evidence>
<name>A0A177T6C2_9BASI</name>
<comment type="caution">
    <text evidence="2">The sequence shown here is derived from an EMBL/GenBank/DDBJ whole genome shotgun (WGS) entry which is preliminary data.</text>
</comment>
<evidence type="ECO:0000313" key="3">
    <source>
        <dbReference type="Proteomes" id="UP000077521"/>
    </source>
</evidence>
<sequence>MASRTGMNPGSVRVAYELLQQDVGSAASGSGPGNTNWADMTDEDEAEAAAAASLARRPISNSGSDGGDADAELSETASARAPTSLVARVNEAGQERAANSDSASMQQHSFKQPATSQASRARSKTPVAPTRPRSTRVAAVEAAKEAALAQAATEARLAQEAADAAAATSAAIEETVTSPPAPPLAATGQISDTTADAPSAREKTASSAIDETLQALQASDKQTQLAANARTKSYAGLMAHMEKMHSEGHVGIAELDLLLAACKAAHRHAEAGKCAPAFPPVLVDSLANYDVKHPENTLRKMTPHLGTREVSNHHSYQVSPPRHAPTTYGAIAARNIPPPPPPAPFSQLRDKHIVGQGKGSALDAALKGGHRDERLFVRLPEGASVRDEDPLVLVERTNKELASAGAPPFVRTDLISKCPTGLAVSPRRGCSTEQLFEFRGAVGKALGATVVETDEVWERWVIYEVPTHAGSGAMDEAYLSDRLSEAFPGAVRGTAKRLCKKEDDWTTKEFTPVAFYTAARANFFPGMRIRMLGRQFMLRRHQLRPTTVMCGVCGSYRHQTHDCPSGSRCRRCSKYGHSEEEHVAQCAACKEGKPCVPQCMHCRGPHVAGDRACKNKPVWNRFAKAYVLSAGQELSRINALGDRSRNKMLYGIEGPASGANKAPLGVRAETSPTQ</sequence>